<dbReference type="InterPro" id="IPR006703">
    <property type="entry name" value="G_AIG1"/>
</dbReference>
<evidence type="ECO:0000256" key="4">
    <source>
        <dbReference type="SAM" id="MobiDB-lite"/>
    </source>
</evidence>
<keyword evidence="3" id="KW-0342">GTP-binding</keyword>
<dbReference type="Pfam" id="PF04548">
    <property type="entry name" value="AIG1"/>
    <property type="match status" value="3"/>
</dbReference>
<evidence type="ECO:0000259" key="5">
    <source>
        <dbReference type="PROSITE" id="PS51720"/>
    </source>
</evidence>
<feature type="domain" description="AIG1-type G" evidence="5">
    <location>
        <begin position="548"/>
        <end position="748"/>
    </location>
</feature>
<dbReference type="FunFam" id="3.40.50.300:FF:000366">
    <property type="entry name" value="GTPase, IMAP family member 2"/>
    <property type="match status" value="1"/>
</dbReference>
<comment type="similarity">
    <text evidence="1">Belongs to the TRAFAC class TrmE-Era-EngA-EngB-Septin-like GTPase superfamily. AIG1/Toc34/Toc159-like paraseptin GTPase family. IAN subfamily.</text>
</comment>
<dbReference type="InterPro" id="IPR045058">
    <property type="entry name" value="GIMA/IAN/Toc"/>
</dbReference>
<proteinExistence type="inferred from homology"/>
<dbReference type="PANTHER" id="PTHR10903">
    <property type="entry name" value="GTPASE, IMAP FAMILY MEMBER-RELATED"/>
    <property type="match status" value="1"/>
</dbReference>
<evidence type="ECO:0000313" key="7">
    <source>
        <dbReference type="RefSeq" id="XP_005730668.1"/>
    </source>
</evidence>
<accession>A0A9Y3R0H2</accession>
<dbReference type="Gene3D" id="3.40.50.300">
    <property type="entry name" value="P-loop containing nucleotide triphosphate hydrolases"/>
    <property type="match status" value="3"/>
</dbReference>
<evidence type="ECO:0000256" key="3">
    <source>
        <dbReference type="ARBA" id="ARBA00023134"/>
    </source>
</evidence>
<evidence type="ECO:0000256" key="1">
    <source>
        <dbReference type="ARBA" id="ARBA00008535"/>
    </source>
</evidence>
<dbReference type="Proteomes" id="UP000695023">
    <property type="component" value="Unplaced"/>
</dbReference>
<dbReference type="GeneID" id="102201318"/>
<dbReference type="InterPro" id="IPR027417">
    <property type="entry name" value="P-loop_NTPase"/>
</dbReference>
<dbReference type="PANTHER" id="PTHR10903:SF170">
    <property type="entry name" value="GTPASE IMAP FAMILY MEMBER 7"/>
    <property type="match status" value="1"/>
</dbReference>
<dbReference type="SMART" id="SM00382">
    <property type="entry name" value="AAA"/>
    <property type="match status" value="2"/>
</dbReference>
<dbReference type="GO" id="GO:0005525">
    <property type="term" value="F:GTP binding"/>
    <property type="evidence" value="ECO:0007669"/>
    <property type="project" value="UniProtKB-KW"/>
</dbReference>
<dbReference type="AlphaFoldDB" id="A0A9Y3R0H2"/>
<gene>
    <name evidence="7" type="primary">LOC102201318</name>
</gene>
<dbReference type="CDD" id="cd01852">
    <property type="entry name" value="AIG1"/>
    <property type="match status" value="1"/>
</dbReference>
<protein>
    <submittedName>
        <fullName evidence="7">Uncharacterized protein LOC102201318</fullName>
    </submittedName>
</protein>
<feature type="region of interest" description="Disordered" evidence="4">
    <location>
        <begin position="809"/>
        <end position="845"/>
    </location>
</feature>
<feature type="compositionally biased region" description="Basic and acidic residues" evidence="4">
    <location>
        <begin position="809"/>
        <end position="844"/>
    </location>
</feature>
<name>A0A9Y3R0H2_9CICH</name>
<evidence type="ECO:0000256" key="2">
    <source>
        <dbReference type="ARBA" id="ARBA00022741"/>
    </source>
</evidence>
<dbReference type="RefSeq" id="XP_005730668.1">
    <property type="nucleotide sequence ID" value="XM_005730611.1"/>
</dbReference>
<feature type="domain" description="AIG1-type G" evidence="5">
    <location>
        <begin position="342"/>
        <end position="533"/>
    </location>
</feature>
<evidence type="ECO:0000313" key="6">
    <source>
        <dbReference type="Proteomes" id="UP000695023"/>
    </source>
</evidence>
<keyword evidence="2" id="KW-0547">Nucleotide-binding</keyword>
<keyword evidence="6" id="KW-1185">Reference proteome</keyword>
<organism evidence="6 7">
    <name type="scientific">Pundamilia nyererei</name>
    <dbReference type="NCBI Taxonomy" id="303518"/>
    <lineage>
        <taxon>Eukaryota</taxon>
        <taxon>Metazoa</taxon>
        <taxon>Chordata</taxon>
        <taxon>Craniata</taxon>
        <taxon>Vertebrata</taxon>
        <taxon>Euteleostomi</taxon>
        <taxon>Actinopterygii</taxon>
        <taxon>Neopterygii</taxon>
        <taxon>Teleostei</taxon>
        <taxon>Neoteleostei</taxon>
        <taxon>Acanthomorphata</taxon>
        <taxon>Ovalentaria</taxon>
        <taxon>Cichlomorphae</taxon>
        <taxon>Cichliformes</taxon>
        <taxon>Cichlidae</taxon>
        <taxon>African cichlids</taxon>
        <taxon>Pseudocrenilabrinae</taxon>
        <taxon>Haplochromini</taxon>
        <taxon>Pundamilia</taxon>
    </lineage>
</organism>
<feature type="region of interest" description="Disordered" evidence="4">
    <location>
        <begin position="902"/>
        <end position="928"/>
    </location>
</feature>
<dbReference type="InterPro" id="IPR003593">
    <property type="entry name" value="AAA+_ATPase"/>
</dbReference>
<dbReference type="SUPFAM" id="SSF52540">
    <property type="entry name" value="P-loop containing nucleoside triphosphate hydrolases"/>
    <property type="match status" value="3"/>
</dbReference>
<sequence>MAASAYGTASELRIVIFGKSQFEKITLSNLITGKKDSRDITISKKSIAQGQWRKIPITVVKTSDIFSVPVEKVRHEMKMCVARVPPGPNVFLLLVKPSDFTEENRQRLKFILSLFGPHALKYSMVIITQKDEEKNTAVEQIIQECGQRLHKLNSDKKECLDFDQETMMEMMNQIVTENRGGHLNFSENPDPTEALESPKSRLPLNSALCERSVVGMEPEHPKPKSLVNLGLSKRPQVGVEQPQRPHLKPPLNSVPCGSFVVEEPEHPKPKLPLNLGMTERPRAGMEEPESPNMKPLLNLKLCEKSQVDIEEPESSNTKPLSNLKLCERPQVGVKEPQSLYVKPSLNLVLCGRFGVGKTSTANAILGERKLNSLEYVKHQAEVYGRLISMVELPVLFGKSQEEAMREAFKSISLCDPEGVHAFILVLPLDPLTDEDKGELETIKNILSSQVKDFTIILFTVETNPTHPDVVNFLKRNKEIEELCRSFSVRYLVLNVNNRQQIPQLLDAVEEIKMVSKSFKKETIAKPCMHNSAECTSQLEEAPHTSQSLDQLRIVMIGKTGSGKSATANTILGKKCFHSKASMKSVTRLCQKQTAEIEGHPVIVVDTPGLFDTALSSDEVKQELVKCITMVAPGPHVFLLVLPIGHFTEEEKQTVELIKNIFGKNCNDFIIVIFTRGDDLKNQTIESYLNENSEDFVKKLLTDCGGQYHVLNNNDHSRFQVRELLTKIESRVRKNGGGYYTSEMFKEAEATIQKEMDKIMKKEEEMQRYKRDLQRQHEEEIKEMRQKTEQVRALTEKALEEKKEFIKREEEKKRVDEERAQKERERKQRYEIQQKQWKEKEKEIKSGSLKKTIKGQIWVQSSKENEKAREAWRKVQQQWQETHFRGCQQRSEEQTQSKKLCEEYEQEKTEHDLQKKEQDQLREEQEKKEWRELQQNLQKQVEEMRGKNQEEARKQAEEFNDLRQRYATDLKAAVAECEREIENMKLNQQEYSSYMIQQLCQNKAYQNDFDQLKKRQEKEMNELQPFIQDQKQMYELQKTHEEERSKWIREHVRKSKEEESCSIL</sequence>
<dbReference type="PROSITE" id="PS51720">
    <property type="entry name" value="G_AIG1"/>
    <property type="match status" value="2"/>
</dbReference>
<reference evidence="7" key="1">
    <citation type="submission" date="2025-08" db="UniProtKB">
        <authorList>
            <consortium name="RefSeq"/>
        </authorList>
    </citation>
    <scope>IDENTIFICATION</scope>
</reference>